<evidence type="ECO:0000256" key="3">
    <source>
        <dbReference type="ARBA" id="ARBA00022679"/>
    </source>
</evidence>
<organism evidence="6 7">
    <name type="scientific">Streptococcus caledonicus</name>
    <dbReference type="NCBI Taxonomy" id="2614158"/>
    <lineage>
        <taxon>Bacteria</taxon>
        <taxon>Bacillati</taxon>
        <taxon>Bacillota</taxon>
        <taxon>Bacilli</taxon>
        <taxon>Lactobacillales</taxon>
        <taxon>Streptococcaceae</taxon>
        <taxon>Streptococcus</taxon>
    </lineage>
</organism>
<accession>A0ABW0UGE4</accession>
<sequence length="105" mass="11847">MEGIELIAFQIIANVGNARSNYIEAIQMAKQGNFEVANDLVTEGDKAFVEGHHAHMELIQREANNEQVATKLILMHAEDQLMSAESFKIIAQELIEIYQKFESLN</sequence>
<keyword evidence="7" id="KW-1185">Reference proteome</keyword>
<keyword evidence="2" id="KW-0762">Sugar transport</keyword>
<dbReference type="InterPro" id="IPR003188">
    <property type="entry name" value="PTS_IIA_lac/cel"/>
</dbReference>
<evidence type="ECO:0000313" key="6">
    <source>
        <dbReference type="EMBL" id="MFC5631667.1"/>
    </source>
</evidence>
<keyword evidence="1" id="KW-0813">Transport</keyword>
<keyword evidence="3" id="KW-0808">Transferase</keyword>
<dbReference type="SUPFAM" id="SSF46973">
    <property type="entry name" value="Enzyme IIa from lactose specific PTS, IIa-lac"/>
    <property type="match status" value="1"/>
</dbReference>
<dbReference type="PIRSF" id="PIRSF000699">
    <property type="entry name" value="PTS_IILac_III"/>
    <property type="match status" value="1"/>
</dbReference>
<dbReference type="PROSITE" id="PS51095">
    <property type="entry name" value="PTS_EIIA_TYPE_3"/>
    <property type="match status" value="1"/>
</dbReference>
<protein>
    <submittedName>
        <fullName evidence="6">PTS lactose/cellobiose transporter subunit IIA</fullName>
    </submittedName>
</protein>
<dbReference type="Gene3D" id="1.20.58.80">
    <property type="entry name" value="Phosphotransferase system, lactose/cellobiose-type IIA subunit"/>
    <property type="match status" value="1"/>
</dbReference>
<proteinExistence type="predicted"/>
<name>A0ABW0UGE4_9STRE</name>
<dbReference type="PANTHER" id="PTHR34382">
    <property type="entry name" value="PTS SYSTEM N,N'-DIACETYLCHITOBIOSE-SPECIFIC EIIA COMPONENT"/>
    <property type="match status" value="1"/>
</dbReference>
<keyword evidence="4" id="KW-0598">Phosphotransferase system</keyword>
<dbReference type="PANTHER" id="PTHR34382:SF7">
    <property type="entry name" value="PTS SYSTEM N,N'-DIACETYLCHITOBIOSE-SPECIFIC EIIA COMPONENT"/>
    <property type="match status" value="1"/>
</dbReference>
<dbReference type="Pfam" id="PF02255">
    <property type="entry name" value="PTS_IIA"/>
    <property type="match status" value="1"/>
</dbReference>
<feature type="modified residue" description="Phosphohistidine; by HPr" evidence="5">
    <location>
        <position position="76"/>
    </location>
</feature>
<dbReference type="EMBL" id="JBHSOJ010000023">
    <property type="protein sequence ID" value="MFC5631667.1"/>
    <property type="molecule type" value="Genomic_DNA"/>
</dbReference>
<dbReference type="RefSeq" id="WP_156806040.1">
    <property type="nucleotide sequence ID" value="NZ_JBHSOJ010000023.1"/>
</dbReference>
<evidence type="ECO:0000256" key="4">
    <source>
        <dbReference type="ARBA" id="ARBA00022683"/>
    </source>
</evidence>
<evidence type="ECO:0000256" key="1">
    <source>
        <dbReference type="ARBA" id="ARBA00022448"/>
    </source>
</evidence>
<evidence type="ECO:0000256" key="5">
    <source>
        <dbReference type="PROSITE-ProRule" id="PRU00418"/>
    </source>
</evidence>
<dbReference type="CDD" id="cd00215">
    <property type="entry name" value="PTS_IIA_lac"/>
    <property type="match status" value="1"/>
</dbReference>
<gene>
    <name evidence="6" type="ORF">ACFPQ3_08850</name>
</gene>
<comment type="caution">
    <text evidence="6">The sequence shown here is derived from an EMBL/GenBank/DDBJ whole genome shotgun (WGS) entry which is preliminary data.</text>
</comment>
<dbReference type="InterPro" id="IPR036542">
    <property type="entry name" value="PTS_IIA_lac/cel_sf"/>
</dbReference>
<evidence type="ECO:0000313" key="7">
    <source>
        <dbReference type="Proteomes" id="UP001596110"/>
    </source>
</evidence>
<evidence type="ECO:0000256" key="2">
    <source>
        <dbReference type="ARBA" id="ARBA00022597"/>
    </source>
</evidence>
<dbReference type="Proteomes" id="UP001596110">
    <property type="component" value="Unassembled WGS sequence"/>
</dbReference>
<reference evidence="7" key="1">
    <citation type="journal article" date="2019" name="Int. J. Syst. Evol. Microbiol.">
        <title>The Global Catalogue of Microorganisms (GCM) 10K type strain sequencing project: providing services to taxonomists for standard genome sequencing and annotation.</title>
        <authorList>
            <consortium name="The Broad Institute Genomics Platform"/>
            <consortium name="The Broad Institute Genome Sequencing Center for Infectious Disease"/>
            <person name="Wu L."/>
            <person name="Ma J."/>
        </authorList>
    </citation>
    <scope>NUCLEOTIDE SEQUENCE [LARGE SCALE GENOMIC DNA]</scope>
    <source>
        <strain evidence="7">DT43</strain>
    </source>
</reference>